<comment type="caution">
    <text evidence="2">The sequence shown here is derived from an EMBL/GenBank/DDBJ whole genome shotgun (WGS) entry which is preliminary data.</text>
</comment>
<evidence type="ECO:0000313" key="3">
    <source>
        <dbReference type="Proteomes" id="UP000186551"/>
    </source>
</evidence>
<dbReference type="EMBL" id="LVWA01000010">
    <property type="protein sequence ID" value="OKL39209.1"/>
    <property type="molecule type" value="Genomic_DNA"/>
</dbReference>
<organism evidence="2 3">
    <name type="scientific">Pontibacter flavimaris</name>
    <dbReference type="NCBI Taxonomy" id="1797110"/>
    <lineage>
        <taxon>Bacteria</taxon>
        <taxon>Pseudomonadati</taxon>
        <taxon>Bacteroidota</taxon>
        <taxon>Cytophagia</taxon>
        <taxon>Cytophagales</taxon>
        <taxon>Hymenobacteraceae</taxon>
        <taxon>Pontibacter</taxon>
    </lineage>
</organism>
<proteinExistence type="predicted"/>
<dbReference type="SUPFAM" id="SSF56925">
    <property type="entry name" value="OMPA-like"/>
    <property type="match status" value="1"/>
</dbReference>
<dbReference type="Proteomes" id="UP000186551">
    <property type="component" value="Unassembled WGS sequence"/>
</dbReference>
<gene>
    <name evidence="2" type="ORF">A3841_04510</name>
</gene>
<evidence type="ECO:0000259" key="1">
    <source>
        <dbReference type="Pfam" id="PF13568"/>
    </source>
</evidence>
<accession>A0A1Q5PAE2</accession>
<name>A0A1Q5PAE2_9BACT</name>
<reference evidence="2 3" key="1">
    <citation type="submission" date="2016-03" db="EMBL/GenBank/DDBJ databases">
        <title>Genome sequence of Pontibacter sp. nov., of the family cytophagaceae, isolated from marine sediment of the Yellow Sea, China.</title>
        <authorList>
            <person name="Zhang G."/>
            <person name="Zhang R."/>
        </authorList>
    </citation>
    <scope>NUCLEOTIDE SEQUENCE [LARGE SCALE GENOMIC DNA]</scope>
    <source>
        <strain evidence="2 3">S10-8</strain>
    </source>
</reference>
<dbReference type="STRING" id="1797110.A3841_04510"/>
<evidence type="ECO:0000313" key="2">
    <source>
        <dbReference type="EMBL" id="OKL39209.1"/>
    </source>
</evidence>
<dbReference type="InterPro" id="IPR025665">
    <property type="entry name" value="Beta-barrel_OMP_2"/>
</dbReference>
<protein>
    <recommendedName>
        <fullName evidence="1">Outer membrane protein beta-barrel domain-containing protein</fullName>
    </recommendedName>
</protein>
<dbReference type="InterPro" id="IPR011250">
    <property type="entry name" value="OMP/PagP_B-barrel"/>
</dbReference>
<keyword evidence="3" id="KW-1185">Reference proteome</keyword>
<dbReference type="Pfam" id="PF13568">
    <property type="entry name" value="OMP_b-brl_2"/>
    <property type="match status" value="1"/>
</dbReference>
<sequence length="347" mass="38957">MALQSFGQSSKGFIIKKGGEYNEGFISFDHRQPWQIQFNRFRQGSSMLYSSEQLAGFKLKDGKNFVTKTILADGKPLHIFIEVLGDSTFFYFRRDNVFLKPSSASEQIREQDLLPYLRSLTAPSDSWYDELHLFKLKPKALRYFVNNRAEGKSPTIMFSSVGVFSSFNRSVLTSKGSWLEGNDSPVKATSLNISAGAFADLPLWSVNNLSVQTQASYGKMRFNETTTGRDTRYDYKVDLDYASLSLLPKYSHTLSKLRLFAQAGPSVTYILQSDTQAVKAVTEGDKVWLHLAPSLVSSEVMFGFEAGAGISYFYLPRHYVSVGISQGNTFSKQFHISNQSLTVSLNL</sequence>
<dbReference type="AlphaFoldDB" id="A0A1Q5PAE2"/>
<feature type="domain" description="Outer membrane protein beta-barrel" evidence="1">
    <location>
        <begin position="160"/>
        <end position="313"/>
    </location>
</feature>